<comment type="caution">
    <text evidence="1">The sequence shown here is derived from an EMBL/GenBank/DDBJ whole genome shotgun (WGS) entry which is preliminary data.</text>
</comment>
<dbReference type="Proteomes" id="UP001239111">
    <property type="component" value="Chromosome 1"/>
</dbReference>
<organism evidence="1 2">
    <name type="scientific">Eretmocerus hayati</name>
    <dbReference type="NCBI Taxonomy" id="131215"/>
    <lineage>
        <taxon>Eukaryota</taxon>
        <taxon>Metazoa</taxon>
        <taxon>Ecdysozoa</taxon>
        <taxon>Arthropoda</taxon>
        <taxon>Hexapoda</taxon>
        <taxon>Insecta</taxon>
        <taxon>Pterygota</taxon>
        <taxon>Neoptera</taxon>
        <taxon>Endopterygota</taxon>
        <taxon>Hymenoptera</taxon>
        <taxon>Apocrita</taxon>
        <taxon>Proctotrupomorpha</taxon>
        <taxon>Chalcidoidea</taxon>
        <taxon>Aphelinidae</taxon>
        <taxon>Aphelininae</taxon>
        <taxon>Eretmocerus</taxon>
    </lineage>
</organism>
<keyword evidence="2" id="KW-1185">Reference proteome</keyword>
<accession>A0ACC2PLK3</accession>
<sequence>MICADARQILLRRRPVRVAASARVLQQHTLSLGDVWAREPSLATSRALSMKIARNDGSGGSGGSCLARHKTRIHSESHPCSVGCKYGSGRPKGGEKYTRLRVGLFYSRLVRHAIAPLNPTPK</sequence>
<name>A0ACC2PLK3_9HYME</name>
<proteinExistence type="predicted"/>
<evidence type="ECO:0000313" key="1">
    <source>
        <dbReference type="EMBL" id="KAJ8684475.1"/>
    </source>
</evidence>
<gene>
    <name evidence="1" type="ORF">QAD02_020267</name>
</gene>
<dbReference type="EMBL" id="CM056741">
    <property type="protein sequence ID" value="KAJ8684475.1"/>
    <property type="molecule type" value="Genomic_DNA"/>
</dbReference>
<evidence type="ECO:0000313" key="2">
    <source>
        <dbReference type="Proteomes" id="UP001239111"/>
    </source>
</evidence>
<protein>
    <submittedName>
        <fullName evidence="1">Uncharacterized protein</fullName>
    </submittedName>
</protein>
<reference evidence="1" key="1">
    <citation type="submission" date="2023-04" db="EMBL/GenBank/DDBJ databases">
        <title>A chromosome-level genome assembly of the parasitoid wasp Eretmocerus hayati.</title>
        <authorList>
            <person name="Zhong Y."/>
            <person name="Liu S."/>
            <person name="Liu Y."/>
        </authorList>
    </citation>
    <scope>NUCLEOTIDE SEQUENCE</scope>
    <source>
        <strain evidence="1">ZJU_SS_LIU_2023</strain>
    </source>
</reference>